<gene>
    <name evidence="2" type="ORF">Tci_850302</name>
</gene>
<name>A0A699R365_TANCI</name>
<feature type="non-terminal residue" evidence="2">
    <location>
        <position position="63"/>
    </location>
</feature>
<comment type="caution">
    <text evidence="2">The sequence shown here is derived from an EMBL/GenBank/DDBJ whole genome shotgun (WGS) entry which is preliminary data.</text>
</comment>
<feature type="compositionally biased region" description="Basic and acidic residues" evidence="1">
    <location>
        <begin position="1"/>
        <end position="18"/>
    </location>
</feature>
<evidence type="ECO:0000256" key="1">
    <source>
        <dbReference type="SAM" id="MobiDB-lite"/>
    </source>
</evidence>
<evidence type="ECO:0000313" key="2">
    <source>
        <dbReference type="EMBL" id="GFC78332.1"/>
    </source>
</evidence>
<proteinExistence type="predicted"/>
<reference evidence="2" key="1">
    <citation type="journal article" date="2019" name="Sci. Rep.">
        <title>Draft genome of Tanacetum cinerariifolium, the natural source of mosquito coil.</title>
        <authorList>
            <person name="Yamashiro T."/>
            <person name="Shiraishi A."/>
            <person name="Satake H."/>
            <person name="Nakayama K."/>
        </authorList>
    </citation>
    <scope>NUCLEOTIDE SEQUENCE</scope>
</reference>
<protein>
    <submittedName>
        <fullName evidence="2">Uncharacterized protein</fullName>
    </submittedName>
</protein>
<accession>A0A699R365</accession>
<feature type="region of interest" description="Disordered" evidence="1">
    <location>
        <begin position="1"/>
        <end position="20"/>
    </location>
</feature>
<dbReference type="AlphaFoldDB" id="A0A699R365"/>
<sequence length="63" mass="6995">MGDEHLDTISATESDKFINESFSPSPMEEINLYLNPDGPMPPGIEEDDDDSERDILILEGTNP</sequence>
<dbReference type="EMBL" id="BKCJ011065146">
    <property type="protein sequence ID" value="GFC78332.1"/>
    <property type="molecule type" value="Genomic_DNA"/>
</dbReference>
<organism evidence="2">
    <name type="scientific">Tanacetum cinerariifolium</name>
    <name type="common">Dalmatian daisy</name>
    <name type="synonym">Chrysanthemum cinerariifolium</name>
    <dbReference type="NCBI Taxonomy" id="118510"/>
    <lineage>
        <taxon>Eukaryota</taxon>
        <taxon>Viridiplantae</taxon>
        <taxon>Streptophyta</taxon>
        <taxon>Embryophyta</taxon>
        <taxon>Tracheophyta</taxon>
        <taxon>Spermatophyta</taxon>
        <taxon>Magnoliopsida</taxon>
        <taxon>eudicotyledons</taxon>
        <taxon>Gunneridae</taxon>
        <taxon>Pentapetalae</taxon>
        <taxon>asterids</taxon>
        <taxon>campanulids</taxon>
        <taxon>Asterales</taxon>
        <taxon>Asteraceae</taxon>
        <taxon>Asteroideae</taxon>
        <taxon>Anthemideae</taxon>
        <taxon>Anthemidinae</taxon>
        <taxon>Tanacetum</taxon>
    </lineage>
</organism>